<dbReference type="AlphaFoldDB" id="A0A6P1E9W1"/>
<dbReference type="RefSeq" id="WP_004466348.1">
    <property type="nucleotide sequence ID" value="NZ_CABKOL010000104.1"/>
</dbReference>
<feature type="domain" description="HotDog ACOT-type" evidence="3">
    <location>
        <begin position="1"/>
        <end position="100"/>
    </location>
</feature>
<dbReference type="EMBL" id="CP047121">
    <property type="protein sequence ID" value="QHB52910.1"/>
    <property type="molecule type" value="Genomic_DNA"/>
</dbReference>
<evidence type="ECO:0000313" key="5">
    <source>
        <dbReference type="Proteomes" id="UP000465035"/>
    </source>
</evidence>
<dbReference type="PANTHER" id="PTHR11049:SF24">
    <property type="entry name" value="CYTOSOLIC ACYL COENZYME A THIOESTER HYDROLASE"/>
    <property type="match status" value="1"/>
</dbReference>
<accession>A0A6P1E9W1</accession>
<dbReference type="InterPro" id="IPR040170">
    <property type="entry name" value="Cytosol_ACT"/>
</dbReference>
<name>A0A6P1E9W1_LENHI</name>
<dbReference type="Proteomes" id="UP000465035">
    <property type="component" value="Chromosome"/>
</dbReference>
<dbReference type="GeneID" id="69059151"/>
<evidence type="ECO:0000313" key="4">
    <source>
        <dbReference type="EMBL" id="QHB52910.1"/>
    </source>
</evidence>
<protein>
    <submittedName>
        <fullName evidence="4">Acyl-CoA thioester hydrolase</fullName>
    </submittedName>
</protein>
<dbReference type="GO" id="GO:0006637">
    <property type="term" value="P:acyl-CoA metabolic process"/>
    <property type="evidence" value="ECO:0007669"/>
    <property type="project" value="TreeGrafter"/>
</dbReference>
<dbReference type="InterPro" id="IPR033120">
    <property type="entry name" value="HOTDOG_ACOT"/>
</dbReference>
<sequence>MNNNQIQFGGRTLEILDANAGLSGVKFLPSHLSFVTAGYDHTQFLAPLTPGDISKCTSYVTGADKKAVEVFSKFEAYNKQTKETKLAFMSFCTLIVTNPLEDVQFPKLIPETAEEVYLVKNYQERLKKRRQELQENKEIVKHLNIE</sequence>
<dbReference type="Gene3D" id="3.10.129.10">
    <property type="entry name" value="Hotdog Thioesterase"/>
    <property type="match status" value="1"/>
</dbReference>
<dbReference type="GO" id="GO:0052816">
    <property type="term" value="F:long-chain fatty acyl-CoA hydrolase activity"/>
    <property type="evidence" value="ECO:0007669"/>
    <property type="project" value="TreeGrafter"/>
</dbReference>
<dbReference type="GO" id="GO:0005829">
    <property type="term" value="C:cytosol"/>
    <property type="evidence" value="ECO:0007669"/>
    <property type="project" value="TreeGrafter"/>
</dbReference>
<evidence type="ECO:0000256" key="2">
    <source>
        <dbReference type="PROSITE-ProRule" id="PRU01106"/>
    </source>
</evidence>
<proteinExistence type="predicted"/>
<dbReference type="InterPro" id="IPR029069">
    <property type="entry name" value="HotDog_dom_sf"/>
</dbReference>
<dbReference type="SMR" id="A0A6P1E9W1"/>
<dbReference type="SUPFAM" id="SSF54637">
    <property type="entry name" value="Thioesterase/thiol ester dehydrase-isomerase"/>
    <property type="match status" value="1"/>
</dbReference>
<organism evidence="4 5">
    <name type="scientific">Lentilactobacillus hilgardii</name>
    <name type="common">Lactobacillus hilgardii</name>
    <dbReference type="NCBI Taxonomy" id="1588"/>
    <lineage>
        <taxon>Bacteria</taxon>
        <taxon>Bacillati</taxon>
        <taxon>Bacillota</taxon>
        <taxon>Bacilli</taxon>
        <taxon>Lactobacillales</taxon>
        <taxon>Lactobacillaceae</taxon>
        <taxon>Lentilactobacillus</taxon>
    </lineage>
</organism>
<evidence type="ECO:0000256" key="1">
    <source>
        <dbReference type="ARBA" id="ARBA00022801"/>
    </source>
</evidence>
<keyword evidence="1 2" id="KW-0378">Hydrolase</keyword>
<dbReference type="PANTHER" id="PTHR11049">
    <property type="entry name" value="ACYL COENZYME A THIOESTER HYDROLASE"/>
    <property type="match status" value="1"/>
</dbReference>
<dbReference type="GO" id="GO:0009062">
    <property type="term" value="P:fatty acid catabolic process"/>
    <property type="evidence" value="ECO:0007669"/>
    <property type="project" value="TreeGrafter"/>
</dbReference>
<reference evidence="4 5" key="1">
    <citation type="submission" date="2019-12" db="EMBL/GenBank/DDBJ databases">
        <title>Lactobacillus hilgardii FLUB.</title>
        <authorList>
            <person name="Gustaw K."/>
        </authorList>
    </citation>
    <scope>NUCLEOTIDE SEQUENCE [LARGE SCALE GENOMIC DNA]</scope>
    <source>
        <strain evidence="4 5">FLUB</strain>
    </source>
</reference>
<evidence type="ECO:0000259" key="3">
    <source>
        <dbReference type="PROSITE" id="PS51770"/>
    </source>
</evidence>
<dbReference type="PROSITE" id="PS51770">
    <property type="entry name" value="HOTDOG_ACOT"/>
    <property type="match status" value="1"/>
</dbReference>
<gene>
    <name evidence="4" type="ORF">GQR93_12275</name>
</gene>